<proteinExistence type="predicted"/>
<dbReference type="AlphaFoldDB" id="A0A0C3KL32"/>
<reference evidence="1 2" key="1">
    <citation type="submission" date="2014-04" db="EMBL/GenBank/DDBJ databases">
        <authorList>
            <consortium name="DOE Joint Genome Institute"/>
            <person name="Kuo A."/>
            <person name="Girlanda M."/>
            <person name="Perotto S."/>
            <person name="Kohler A."/>
            <person name="Nagy L.G."/>
            <person name="Floudas D."/>
            <person name="Copeland A."/>
            <person name="Barry K.W."/>
            <person name="Cichocki N."/>
            <person name="Veneault-Fourrey C."/>
            <person name="LaButti K."/>
            <person name="Lindquist E.A."/>
            <person name="Lipzen A."/>
            <person name="Lundell T."/>
            <person name="Morin E."/>
            <person name="Murat C."/>
            <person name="Sun H."/>
            <person name="Tunlid A."/>
            <person name="Henrissat B."/>
            <person name="Grigoriev I.V."/>
            <person name="Hibbett D.S."/>
            <person name="Martin F."/>
            <person name="Nordberg H.P."/>
            <person name="Cantor M.N."/>
            <person name="Hua S.X."/>
        </authorList>
    </citation>
    <scope>NUCLEOTIDE SEQUENCE [LARGE SCALE GENOMIC DNA]</scope>
    <source>
        <strain evidence="1 2">MUT 4182</strain>
    </source>
</reference>
<dbReference type="Proteomes" id="UP000054248">
    <property type="component" value="Unassembled WGS sequence"/>
</dbReference>
<dbReference type="EMBL" id="KN823118">
    <property type="protein sequence ID" value="KIO22138.1"/>
    <property type="molecule type" value="Genomic_DNA"/>
</dbReference>
<keyword evidence="2" id="KW-1185">Reference proteome</keyword>
<reference evidence="2" key="2">
    <citation type="submission" date="2015-01" db="EMBL/GenBank/DDBJ databases">
        <title>Evolutionary Origins and Diversification of the Mycorrhizal Mutualists.</title>
        <authorList>
            <consortium name="DOE Joint Genome Institute"/>
            <consortium name="Mycorrhizal Genomics Consortium"/>
            <person name="Kohler A."/>
            <person name="Kuo A."/>
            <person name="Nagy L.G."/>
            <person name="Floudas D."/>
            <person name="Copeland A."/>
            <person name="Barry K.W."/>
            <person name="Cichocki N."/>
            <person name="Veneault-Fourrey C."/>
            <person name="LaButti K."/>
            <person name="Lindquist E.A."/>
            <person name="Lipzen A."/>
            <person name="Lundell T."/>
            <person name="Morin E."/>
            <person name="Murat C."/>
            <person name="Riley R."/>
            <person name="Ohm R."/>
            <person name="Sun H."/>
            <person name="Tunlid A."/>
            <person name="Henrissat B."/>
            <person name="Grigoriev I.V."/>
            <person name="Hibbett D.S."/>
            <person name="Martin F."/>
        </authorList>
    </citation>
    <scope>NUCLEOTIDE SEQUENCE [LARGE SCALE GENOMIC DNA]</scope>
    <source>
        <strain evidence="2">MUT 4182</strain>
    </source>
</reference>
<name>A0A0C3KL32_9AGAM</name>
<gene>
    <name evidence="1" type="ORF">M407DRAFT_28344</name>
</gene>
<evidence type="ECO:0000313" key="2">
    <source>
        <dbReference type="Proteomes" id="UP000054248"/>
    </source>
</evidence>
<accession>A0A0C3KL32</accession>
<sequence length="124" mass="12443">MDATEIQDDAGQAVHAAAGGYGGVLDSSSLADGSVNAQVGGTADFYSVPSVDSVGVVDNASLYALDGSGLGAAEGSPSGFLATMGHALIIQTLPRALNTKEKAQAILRQAHLGINDRCRDSPQA</sequence>
<dbReference type="HOGENOM" id="CLU_2005577_0_0_1"/>
<protein>
    <submittedName>
        <fullName evidence="1">Uncharacterized protein</fullName>
    </submittedName>
</protein>
<evidence type="ECO:0000313" key="1">
    <source>
        <dbReference type="EMBL" id="KIO22138.1"/>
    </source>
</evidence>
<organism evidence="1 2">
    <name type="scientific">Tulasnella calospora MUT 4182</name>
    <dbReference type="NCBI Taxonomy" id="1051891"/>
    <lineage>
        <taxon>Eukaryota</taxon>
        <taxon>Fungi</taxon>
        <taxon>Dikarya</taxon>
        <taxon>Basidiomycota</taxon>
        <taxon>Agaricomycotina</taxon>
        <taxon>Agaricomycetes</taxon>
        <taxon>Cantharellales</taxon>
        <taxon>Tulasnellaceae</taxon>
        <taxon>Tulasnella</taxon>
    </lineage>
</organism>